<dbReference type="InterPro" id="IPR044068">
    <property type="entry name" value="CB"/>
</dbReference>
<dbReference type="PANTHER" id="PTHR30349:SF77">
    <property type="entry name" value="TYROSINE RECOMBINASE XERC"/>
    <property type="match status" value="1"/>
</dbReference>
<keyword evidence="13" id="KW-1185">Reference proteome</keyword>
<name>A0A0U5AUP7_9BACT</name>
<dbReference type="CDD" id="cd00798">
    <property type="entry name" value="INT_XerDC_C"/>
    <property type="match status" value="1"/>
</dbReference>
<dbReference type="Gene3D" id="1.10.150.130">
    <property type="match status" value="1"/>
</dbReference>
<gene>
    <name evidence="9" type="primary">xerC</name>
    <name evidence="12" type="ORF">THC_0574</name>
</gene>
<dbReference type="GO" id="GO:0003677">
    <property type="term" value="F:DNA binding"/>
    <property type="evidence" value="ECO:0007669"/>
    <property type="project" value="UniProtKB-UniRule"/>
</dbReference>
<dbReference type="InterPro" id="IPR050090">
    <property type="entry name" value="Tyrosine_recombinase_XerCD"/>
</dbReference>
<evidence type="ECO:0000256" key="5">
    <source>
        <dbReference type="ARBA" id="ARBA00022908"/>
    </source>
</evidence>
<dbReference type="GO" id="GO:0005737">
    <property type="term" value="C:cytoplasm"/>
    <property type="evidence" value="ECO:0007669"/>
    <property type="project" value="UniProtKB-SubCell"/>
</dbReference>
<dbReference type="PATRIC" id="fig|1653476.3.peg.592"/>
<dbReference type="NCBIfam" id="NF040815">
    <property type="entry name" value="recomb_XerA_Arch"/>
    <property type="match status" value="1"/>
</dbReference>
<evidence type="ECO:0000313" key="13">
    <source>
        <dbReference type="Proteomes" id="UP000068196"/>
    </source>
</evidence>
<dbReference type="InterPro" id="IPR013762">
    <property type="entry name" value="Integrase-like_cat_sf"/>
</dbReference>
<dbReference type="InterPro" id="IPR023009">
    <property type="entry name" value="Tyrosine_recombinase_XerC/XerD"/>
</dbReference>
<keyword evidence="4 9" id="KW-0159">Chromosome partition</keyword>
<dbReference type="InterPro" id="IPR004107">
    <property type="entry name" value="Integrase_SAM-like_N"/>
</dbReference>
<keyword evidence="3 9" id="KW-0132">Cell division</keyword>
<sequence>MKDKVEDFLKFLEVEKNYSSQTLRAYKVDLLQFLEFLNQSKQTLQDVSPFILKIYILELKKKGLKASSLTRKISALKSFFKFLSQRGEVNKTFFLKINTGRVRSPLPEVPFEEELNQMLDSLEGEDFVRLRTRAILELLYATGLRVSEASSLRLEDLSLASCLLRAKGKGGKERVLPIGKKALSVLTKYLEKRELLLKKLKKESPYLFINQRGGKLSERWIFELIKKEGMRYGLFKLHPHALRHAFATHLLNAGMDLRSIQELLGHSSLATTQKYTKVQYEYLLQNYLKAHPRANSKKSSP</sequence>
<keyword evidence="8 9" id="KW-0131">Cell cycle</keyword>
<evidence type="ECO:0000256" key="1">
    <source>
        <dbReference type="ARBA" id="ARBA00004496"/>
    </source>
</evidence>
<evidence type="ECO:0000256" key="2">
    <source>
        <dbReference type="ARBA" id="ARBA00022490"/>
    </source>
</evidence>
<evidence type="ECO:0000256" key="3">
    <source>
        <dbReference type="ARBA" id="ARBA00022618"/>
    </source>
</evidence>
<dbReference type="InterPro" id="IPR010998">
    <property type="entry name" value="Integrase_recombinase_N"/>
</dbReference>
<dbReference type="GO" id="GO:0051301">
    <property type="term" value="P:cell division"/>
    <property type="evidence" value="ECO:0007669"/>
    <property type="project" value="UniProtKB-KW"/>
</dbReference>
<dbReference type="GO" id="GO:0009037">
    <property type="term" value="F:tyrosine-based site-specific recombinase activity"/>
    <property type="evidence" value="ECO:0007669"/>
    <property type="project" value="UniProtKB-UniRule"/>
</dbReference>
<dbReference type="KEGG" id="cthi:THC_0574"/>
<keyword evidence="6 9" id="KW-0238">DNA-binding</keyword>
<evidence type="ECO:0000256" key="7">
    <source>
        <dbReference type="ARBA" id="ARBA00023172"/>
    </source>
</evidence>
<dbReference type="InterPro" id="IPR002104">
    <property type="entry name" value="Integrase_catalytic"/>
</dbReference>
<dbReference type="STRING" id="1653476.THC_0574"/>
<dbReference type="Pfam" id="PF00589">
    <property type="entry name" value="Phage_integrase"/>
    <property type="match status" value="1"/>
</dbReference>
<dbReference type="HAMAP" id="MF_01808">
    <property type="entry name" value="Recomb_XerC_XerD"/>
    <property type="match status" value="1"/>
</dbReference>
<feature type="active site" evidence="9">
    <location>
        <position position="169"/>
    </location>
</feature>
<dbReference type="GO" id="GO:0006313">
    <property type="term" value="P:DNA transposition"/>
    <property type="evidence" value="ECO:0007669"/>
    <property type="project" value="UniProtKB-UniRule"/>
</dbReference>
<organism evidence="12 13">
    <name type="scientific">Caldimicrobium thiodismutans</name>
    <dbReference type="NCBI Taxonomy" id="1653476"/>
    <lineage>
        <taxon>Bacteria</taxon>
        <taxon>Pseudomonadati</taxon>
        <taxon>Thermodesulfobacteriota</taxon>
        <taxon>Thermodesulfobacteria</taxon>
        <taxon>Thermodesulfobacteriales</taxon>
        <taxon>Thermodesulfobacteriaceae</taxon>
        <taxon>Caldimicrobium</taxon>
    </lineage>
</organism>
<reference evidence="13" key="2">
    <citation type="journal article" date="2016" name="Int. J. Syst. Evol. Microbiol.">
        <title>Caldimicrobium thiodismutans sp. nov., a sulfur-disproportionating bacterium isolated from a hot spring.</title>
        <authorList>
            <person name="Kojima H."/>
            <person name="Umezawa K."/>
            <person name="Fukui M."/>
        </authorList>
    </citation>
    <scope>NUCLEOTIDE SEQUENCE [LARGE SCALE GENOMIC DNA]</scope>
    <source>
        <strain evidence="13">TF1</strain>
    </source>
</reference>
<dbReference type="NCBIfam" id="NF001399">
    <property type="entry name" value="PRK00283.1"/>
    <property type="match status" value="1"/>
</dbReference>
<dbReference type="InterPro" id="IPR011010">
    <property type="entry name" value="DNA_brk_join_enz"/>
</dbReference>
<dbReference type="SUPFAM" id="SSF56349">
    <property type="entry name" value="DNA breaking-rejoining enzymes"/>
    <property type="match status" value="1"/>
</dbReference>
<dbReference type="PANTHER" id="PTHR30349">
    <property type="entry name" value="PHAGE INTEGRASE-RELATED"/>
    <property type="match status" value="1"/>
</dbReference>
<dbReference type="PROSITE" id="PS51898">
    <property type="entry name" value="TYR_RECOMBINASE"/>
    <property type="match status" value="1"/>
</dbReference>
<comment type="subunit">
    <text evidence="9">Forms a cyclic heterotetrameric complex composed of two molecules of XerC and two molecules of XerD.</text>
</comment>
<feature type="domain" description="Tyr recombinase" evidence="10">
    <location>
        <begin position="105"/>
        <end position="288"/>
    </location>
</feature>
<keyword evidence="7 9" id="KW-0233">DNA recombination</keyword>
<feature type="active site" evidence="9">
    <location>
        <position position="243"/>
    </location>
</feature>
<keyword evidence="5 9" id="KW-0229">DNA integration</keyword>
<evidence type="ECO:0000256" key="4">
    <source>
        <dbReference type="ARBA" id="ARBA00022829"/>
    </source>
</evidence>
<reference evidence="12 13" key="1">
    <citation type="journal article" date="2016" name="Int. J. Syst. Evol. Microbiol.">
        <title>Caldimicrobium thiodismutans sp. nov., a sulfur-disproportionating bacterium isolated from a hot spring, and emended description of the genus Caldimicrobium.</title>
        <authorList>
            <person name="Kojima H."/>
            <person name="Umezawa K."/>
            <person name="Fukui M."/>
        </authorList>
    </citation>
    <scope>NUCLEOTIDE SEQUENCE [LARGE SCALE GENOMIC DNA]</scope>
    <source>
        <strain evidence="12 13">TF1</strain>
    </source>
</reference>
<evidence type="ECO:0000259" key="10">
    <source>
        <dbReference type="PROSITE" id="PS51898"/>
    </source>
</evidence>
<dbReference type="Gene3D" id="1.10.443.10">
    <property type="entry name" value="Intergrase catalytic core"/>
    <property type="match status" value="1"/>
</dbReference>
<evidence type="ECO:0000256" key="8">
    <source>
        <dbReference type="ARBA" id="ARBA00023306"/>
    </source>
</evidence>
<dbReference type="OrthoDB" id="9801717at2"/>
<feature type="domain" description="Core-binding (CB)" evidence="11">
    <location>
        <begin position="1"/>
        <end position="84"/>
    </location>
</feature>
<comment type="similarity">
    <text evidence="9">Belongs to the 'phage' integrase family. XerC subfamily.</text>
</comment>
<dbReference type="PROSITE" id="PS51900">
    <property type="entry name" value="CB"/>
    <property type="match status" value="1"/>
</dbReference>
<comment type="function">
    <text evidence="9">Site-specific tyrosine recombinase, which acts by catalyzing the cutting and rejoining of the recombining DNA molecules. The XerC-XerD complex is essential to convert dimers of the bacterial chromosome into monomers to permit their segregation at cell division. It also contributes to the segregational stability of plasmids.</text>
</comment>
<feature type="active site" evidence="9">
    <location>
        <position position="240"/>
    </location>
</feature>
<feature type="active site" evidence="9">
    <location>
        <position position="145"/>
    </location>
</feature>
<feature type="active site" description="O-(3'-phospho-DNA)-tyrosine intermediate" evidence="9">
    <location>
        <position position="275"/>
    </location>
</feature>
<dbReference type="EMBL" id="AP014945">
    <property type="protein sequence ID" value="BAU22968.1"/>
    <property type="molecule type" value="Genomic_DNA"/>
</dbReference>
<evidence type="ECO:0000313" key="12">
    <source>
        <dbReference type="EMBL" id="BAU22968.1"/>
    </source>
</evidence>
<protein>
    <recommendedName>
        <fullName evidence="9">Tyrosine recombinase XerC</fullName>
    </recommendedName>
</protein>
<comment type="subcellular location">
    <subcellularLocation>
        <location evidence="1 9">Cytoplasm</location>
    </subcellularLocation>
</comment>
<evidence type="ECO:0000256" key="6">
    <source>
        <dbReference type="ARBA" id="ARBA00023125"/>
    </source>
</evidence>
<accession>A0A0U5AUP7</accession>
<dbReference type="RefSeq" id="WP_068513048.1">
    <property type="nucleotide sequence ID" value="NZ_AP014945.1"/>
</dbReference>
<keyword evidence="2 9" id="KW-0963">Cytoplasm</keyword>
<evidence type="ECO:0000259" key="11">
    <source>
        <dbReference type="PROSITE" id="PS51900"/>
    </source>
</evidence>
<dbReference type="Proteomes" id="UP000068196">
    <property type="component" value="Chromosome"/>
</dbReference>
<dbReference type="Pfam" id="PF02899">
    <property type="entry name" value="Phage_int_SAM_1"/>
    <property type="match status" value="1"/>
</dbReference>
<dbReference type="GO" id="GO:0007059">
    <property type="term" value="P:chromosome segregation"/>
    <property type="evidence" value="ECO:0007669"/>
    <property type="project" value="UniProtKB-UniRule"/>
</dbReference>
<evidence type="ECO:0000256" key="9">
    <source>
        <dbReference type="HAMAP-Rule" id="MF_01808"/>
    </source>
</evidence>
<dbReference type="AlphaFoldDB" id="A0A0U5AUP7"/>
<feature type="active site" evidence="9">
    <location>
        <position position="266"/>
    </location>
</feature>
<proteinExistence type="inferred from homology"/>